<sequence>MEVKEPGCTSSSKREEQEETSADAGLKMFDDKEEQRCVTMDVESFLDLLEKQDSVTDLDKECNPGKSQSQFQQEEKAFCPAMPCGEPPSTSAIPTTSKMPDEDLVLTLPTGIETKMPLLGYLNGEKVYQCPPEIEALATLQKKR</sequence>
<evidence type="ECO:0000256" key="1">
    <source>
        <dbReference type="SAM" id="MobiDB-lite"/>
    </source>
</evidence>
<dbReference type="Proteomes" id="UP000007303">
    <property type="component" value="Unassembled WGS sequence"/>
</dbReference>
<reference evidence="2" key="3">
    <citation type="submission" date="2025-09" db="UniProtKB">
        <authorList>
            <consortium name="Ensembl"/>
        </authorList>
    </citation>
    <scope>IDENTIFICATION</scope>
</reference>
<organism evidence="2 3">
    <name type="scientific">Tetraodon nigroviridis</name>
    <name type="common">Spotted green pufferfish</name>
    <name type="synonym">Chelonodon nigroviridis</name>
    <dbReference type="NCBI Taxonomy" id="99883"/>
    <lineage>
        <taxon>Eukaryota</taxon>
        <taxon>Metazoa</taxon>
        <taxon>Chordata</taxon>
        <taxon>Craniata</taxon>
        <taxon>Vertebrata</taxon>
        <taxon>Euteleostomi</taxon>
        <taxon>Actinopterygii</taxon>
        <taxon>Neopterygii</taxon>
        <taxon>Teleostei</taxon>
        <taxon>Neoteleostei</taxon>
        <taxon>Acanthomorphata</taxon>
        <taxon>Eupercaria</taxon>
        <taxon>Tetraodontiformes</taxon>
        <taxon>Tetradontoidea</taxon>
        <taxon>Tetraodontidae</taxon>
        <taxon>Tetraodon</taxon>
    </lineage>
</organism>
<feature type="region of interest" description="Disordered" evidence="1">
    <location>
        <begin position="1"/>
        <end position="31"/>
    </location>
</feature>
<dbReference type="HOGENOM" id="CLU_1795883_0_0_1"/>
<evidence type="ECO:0000313" key="2">
    <source>
        <dbReference type="Ensembl" id="ENSTNIP00000002404.1"/>
    </source>
</evidence>
<reference evidence="2" key="2">
    <citation type="submission" date="2025-08" db="UniProtKB">
        <authorList>
            <consortium name="Ensembl"/>
        </authorList>
    </citation>
    <scope>IDENTIFICATION</scope>
</reference>
<proteinExistence type="predicted"/>
<dbReference type="InParanoid" id="H3C2D6"/>
<protein>
    <submittedName>
        <fullName evidence="2">Uncharacterized protein</fullName>
    </submittedName>
</protein>
<reference evidence="3" key="1">
    <citation type="journal article" date="2004" name="Nature">
        <title>Genome duplication in the teleost fish Tetraodon nigroviridis reveals the early vertebrate proto-karyotype.</title>
        <authorList>
            <person name="Jaillon O."/>
            <person name="Aury J.-M."/>
            <person name="Brunet F."/>
            <person name="Petit J.-L."/>
            <person name="Stange-Thomann N."/>
            <person name="Mauceli E."/>
            <person name="Bouneau L."/>
            <person name="Fischer C."/>
            <person name="Ozouf-Costaz C."/>
            <person name="Bernot A."/>
            <person name="Nicaud S."/>
            <person name="Jaffe D."/>
            <person name="Fisher S."/>
            <person name="Lutfalla G."/>
            <person name="Dossat C."/>
            <person name="Segurens B."/>
            <person name="Dasilva C."/>
            <person name="Salanoubat M."/>
            <person name="Levy M."/>
            <person name="Boudet N."/>
            <person name="Castellano S."/>
            <person name="Anthouard V."/>
            <person name="Jubin C."/>
            <person name="Castelli V."/>
            <person name="Katinka M."/>
            <person name="Vacherie B."/>
            <person name="Biemont C."/>
            <person name="Skalli Z."/>
            <person name="Cattolico L."/>
            <person name="Poulain J."/>
            <person name="De Berardinis V."/>
            <person name="Cruaud C."/>
            <person name="Duprat S."/>
            <person name="Brottier P."/>
            <person name="Coutanceau J.-P."/>
            <person name="Gouzy J."/>
            <person name="Parra G."/>
            <person name="Lardier G."/>
            <person name="Chapple C."/>
            <person name="McKernan K.J."/>
            <person name="McEwan P."/>
            <person name="Bosak S."/>
            <person name="Kellis M."/>
            <person name="Volff J.-N."/>
            <person name="Guigo R."/>
            <person name="Zody M.C."/>
            <person name="Mesirov J."/>
            <person name="Lindblad-Toh K."/>
            <person name="Birren B."/>
            <person name="Nusbaum C."/>
            <person name="Kahn D."/>
            <person name="Robinson-Rechavi M."/>
            <person name="Laudet V."/>
            <person name="Schachter V."/>
            <person name="Quetier F."/>
            <person name="Saurin W."/>
            <person name="Scarpelli C."/>
            <person name="Wincker P."/>
            <person name="Lander E.S."/>
            <person name="Weissenbach J."/>
            <person name="Roest Crollius H."/>
        </authorList>
    </citation>
    <scope>NUCLEOTIDE SEQUENCE [LARGE SCALE GENOMIC DNA]</scope>
</reference>
<dbReference type="Ensembl" id="ENSTNIT00000002700.1">
    <property type="protein sequence ID" value="ENSTNIP00000002404.1"/>
    <property type="gene ID" value="ENSTNIG00000001020.1"/>
</dbReference>
<name>H3C2D6_TETNG</name>
<accession>H3C2D6</accession>
<keyword evidence="3" id="KW-1185">Reference proteome</keyword>
<evidence type="ECO:0000313" key="3">
    <source>
        <dbReference type="Proteomes" id="UP000007303"/>
    </source>
</evidence>
<dbReference type="AlphaFoldDB" id="H3C2D6"/>